<sequence>MEDNYDDIIQLTHHVSSVHPHMSIHDRAAQFAPFAALTGHGAAIAETARLTDEKLELDESQKMVLDQKLLNIMHNADKKCVSIEYFVKDDRKAGGRYEHVSGYIRNVDVYGKKIVMEDRTEIPIDDIYDLNIDQNGDVYLHE</sequence>
<organism evidence="1 2">
    <name type="scientific">Coprococcus eutactus</name>
    <dbReference type="NCBI Taxonomy" id="33043"/>
    <lineage>
        <taxon>Bacteria</taxon>
        <taxon>Bacillati</taxon>
        <taxon>Bacillota</taxon>
        <taxon>Clostridia</taxon>
        <taxon>Lachnospirales</taxon>
        <taxon>Lachnospiraceae</taxon>
        <taxon>Coprococcus</taxon>
    </lineage>
</organism>
<evidence type="ECO:0008006" key="3">
    <source>
        <dbReference type="Google" id="ProtNLM"/>
    </source>
</evidence>
<reference evidence="1" key="1">
    <citation type="submission" date="2020-06" db="EMBL/GenBank/DDBJ databases">
        <title>Characterization of fructooligosaccharide metabolism and fructooligosaccharide-degrading enzymes in human commensal butyrate producers.</title>
        <authorList>
            <person name="Tanno H."/>
            <person name="Fujii T."/>
            <person name="Hirano K."/>
            <person name="Maeno S."/>
            <person name="Tonozuka T."/>
            <person name="Sakamoto M."/>
            <person name="Ohkuma M."/>
            <person name="Tochio T."/>
            <person name="Endo A."/>
        </authorList>
    </citation>
    <scope>NUCLEOTIDE SEQUENCE</scope>
    <source>
        <strain evidence="1">JCM 31265</strain>
    </source>
</reference>
<dbReference type="EMBL" id="BLYL01000001">
    <property type="protein sequence ID" value="GFO93386.1"/>
    <property type="molecule type" value="Genomic_DNA"/>
</dbReference>
<gene>
    <name evidence="1" type="ORF">COEU31_04320</name>
</gene>
<dbReference type="Proteomes" id="UP000660047">
    <property type="component" value="Unassembled WGS sequence"/>
</dbReference>
<dbReference type="RefSeq" id="WP_055222821.1">
    <property type="nucleotide sequence ID" value="NZ_BLYL01000001.1"/>
</dbReference>
<protein>
    <recommendedName>
        <fullName evidence="3">YolD-like protein</fullName>
    </recommendedName>
</protein>
<evidence type="ECO:0000313" key="1">
    <source>
        <dbReference type="EMBL" id="GFO93386.1"/>
    </source>
</evidence>
<evidence type="ECO:0000313" key="2">
    <source>
        <dbReference type="Proteomes" id="UP000660047"/>
    </source>
</evidence>
<dbReference type="AlphaFoldDB" id="A0AAI9K516"/>
<name>A0AAI9K516_9FIRM</name>
<comment type="caution">
    <text evidence="1">The sequence shown here is derived from an EMBL/GenBank/DDBJ whole genome shotgun (WGS) entry which is preliminary data.</text>
</comment>
<proteinExistence type="predicted"/>
<accession>A0AAI9K516</accession>